<name>A0A0A9ETD3_ARUDO</name>
<reference evidence="2" key="2">
    <citation type="journal article" date="2015" name="Data Brief">
        <title>Shoot transcriptome of the giant reed, Arundo donax.</title>
        <authorList>
            <person name="Barrero R.A."/>
            <person name="Guerrero F.D."/>
            <person name="Moolhuijzen P."/>
            <person name="Goolsby J.A."/>
            <person name="Tidwell J."/>
            <person name="Bellgard S.E."/>
            <person name="Bellgard M.I."/>
        </authorList>
    </citation>
    <scope>NUCLEOTIDE SEQUENCE</scope>
    <source>
        <tissue evidence="2">Shoot tissue taken approximately 20 cm above the soil surface</tissue>
    </source>
</reference>
<evidence type="ECO:0000256" key="1">
    <source>
        <dbReference type="SAM" id="MobiDB-lite"/>
    </source>
</evidence>
<proteinExistence type="predicted"/>
<feature type="region of interest" description="Disordered" evidence="1">
    <location>
        <begin position="1"/>
        <end position="21"/>
    </location>
</feature>
<dbReference type="AlphaFoldDB" id="A0A0A9ETD3"/>
<protein>
    <submittedName>
        <fullName evidence="2">Uncharacterized protein</fullName>
    </submittedName>
</protein>
<reference evidence="2" key="1">
    <citation type="submission" date="2014-09" db="EMBL/GenBank/DDBJ databases">
        <authorList>
            <person name="Magalhaes I.L.F."/>
            <person name="Oliveira U."/>
            <person name="Santos F.R."/>
            <person name="Vidigal T.H.D.A."/>
            <person name="Brescovit A.D."/>
            <person name="Santos A.J."/>
        </authorList>
    </citation>
    <scope>NUCLEOTIDE SEQUENCE</scope>
    <source>
        <tissue evidence="2">Shoot tissue taken approximately 20 cm above the soil surface</tissue>
    </source>
</reference>
<accession>A0A0A9ETD3</accession>
<sequence length="21" mass="2338">MFKLTGTHNSSNNFHTETASL</sequence>
<organism evidence="2">
    <name type="scientific">Arundo donax</name>
    <name type="common">Giant reed</name>
    <name type="synonym">Donax arundinaceus</name>
    <dbReference type="NCBI Taxonomy" id="35708"/>
    <lineage>
        <taxon>Eukaryota</taxon>
        <taxon>Viridiplantae</taxon>
        <taxon>Streptophyta</taxon>
        <taxon>Embryophyta</taxon>
        <taxon>Tracheophyta</taxon>
        <taxon>Spermatophyta</taxon>
        <taxon>Magnoliopsida</taxon>
        <taxon>Liliopsida</taxon>
        <taxon>Poales</taxon>
        <taxon>Poaceae</taxon>
        <taxon>PACMAD clade</taxon>
        <taxon>Arundinoideae</taxon>
        <taxon>Arundineae</taxon>
        <taxon>Arundo</taxon>
    </lineage>
</organism>
<evidence type="ECO:0000313" key="2">
    <source>
        <dbReference type="EMBL" id="JAE01096.1"/>
    </source>
</evidence>
<dbReference type="EMBL" id="GBRH01196800">
    <property type="protein sequence ID" value="JAE01096.1"/>
    <property type="molecule type" value="Transcribed_RNA"/>
</dbReference>